<name>A0ABS5JXX5_9BACT</name>
<dbReference type="Pfam" id="PF01554">
    <property type="entry name" value="MatE"/>
    <property type="match status" value="2"/>
</dbReference>
<keyword evidence="2" id="KW-0813">Transport</keyword>
<feature type="transmembrane region" description="Helical" evidence="10">
    <location>
        <begin position="316"/>
        <end position="337"/>
    </location>
</feature>
<comment type="subcellular location">
    <subcellularLocation>
        <location evidence="1">Cell membrane</location>
        <topology evidence="1">Multi-pass membrane protein</topology>
    </subcellularLocation>
</comment>
<evidence type="ECO:0000256" key="6">
    <source>
        <dbReference type="ARBA" id="ARBA00022989"/>
    </source>
</evidence>
<dbReference type="Proteomes" id="UP000708576">
    <property type="component" value="Unassembled WGS sequence"/>
</dbReference>
<feature type="transmembrane region" description="Helical" evidence="10">
    <location>
        <begin position="161"/>
        <end position="183"/>
    </location>
</feature>
<feature type="transmembrane region" description="Helical" evidence="10">
    <location>
        <begin position="352"/>
        <end position="379"/>
    </location>
</feature>
<accession>A0ABS5JXX5</accession>
<keyword evidence="5 10" id="KW-0812">Transmembrane</keyword>
<keyword evidence="7" id="KW-0406">Ion transport</keyword>
<feature type="transmembrane region" description="Helical" evidence="10">
    <location>
        <begin position="416"/>
        <end position="435"/>
    </location>
</feature>
<comment type="caution">
    <text evidence="11">The sequence shown here is derived from an EMBL/GenBank/DDBJ whole genome shotgun (WGS) entry which is preliminary data.</text>
</comment>
<dbReference type="InterPro" id="IPR002528">
    <property type="entry name" value="MATE_fam"/>
</dbReference>
<evidence type="ECO:0000256" key="10">
    <source>
        <dbReference type="SAM" id="Phobius"/>
    </source>
</evidence>
<feature type="transmembrane region" description="Helical" evidence="10">
    <location>
        <begin position="246"/>
        <end position="267"/>
    </location>
</feature>
<dbReference type="InterPro" id="IPR048279">
    <property type="entry name" value="MdtK-like"/>
</dbReference>
<evidence type="ECO:0000256" key="1">
    <source>
        <dbReference type="ARBA" id="ARBA00004651"/>
    </source>
</evidence>
<feature type="transmembrane region" description="Helical" evidence="10">
    <location>
        <begin position="52"/>
        <end position="75"/>
    </location>
</feature>
<dbReference type="PIRSF" id="PIRSF006603">
    <property type="entry name" value="DinF"/>
    <property type="match status" value="1"/>
</dbReference>
<evidence type="ECO:0000256" key="2">
    <source>
        <dbReference type="ARBA" id="ARBA00022448"/>
    </source>
</evidence>
<feature type="transmembrane region" description="Helical" evidence="10">
    <location>
        <begin position="21"/>
        <end position="40"/>
    </location>
</feature>
<dbReference type="EMBL" id="JAGUCO010000014">
    <property type="protein sequence ID" value="MBS2099757.1"/>
    <property type="molecule type" value="Genomic_DNA"/>
</dbReference>
<protein>
    <recommendedName>
        <fullName evidence="9">Multidrug-efflux transporter</fullName>
    </recommendedName>
</protein>
<evidence type="ECO:0000313" key="12">
    <source>
        <dbReference type="Proteomes" id="UP000708576"/>
    </source>
</evidence>
<keyword evidence="12" id="KW-1185">Reference proteome</keyword>
<feature type="transmembrane region" description="Helical" evidence="10">
    <location>
        <begin position="386"/>
        <end position="410"/>
    </location>
</feature>
<evidence type="ECO:0000256" key="8">
    <source>
        <dbReference type="ARBA" id="ARBA00023136"/>
    </source>
</evidence>
<feature type="transmembrane region" description="Helical" evidence="10">
    <location>
        <begin position="131"/>
        <end position="149"/>
    </location>
</feature>
<proteinExistence type="predicted"/>
<evidence type="ECO:0000256" key="3">
    <source>
        <dbReference type="ARBA" id="ARBA00022449"/>
    </source>
</evidence>
<reference evidence="11 12" key="1">
    <citation type="journal article" date="2015" name="Int. J. Syst. Evol. Microbiol.">
        <title>Carboxylicivirga linearis sp. nov., isolated from a sea cucumber culture pond.</title>
        <authorList>
            <person name="Wang F.Q."/>
            <person name="Zhou Y.X."/>
            <person name="Lin X.Z."/>
            <person name="Chen G.J."/>
            <person name="Du Z.J."/>
        </authorList>
    </citation>
    <scope>NUCLEOTIDE SEQUENCE [LARGE SCALE GENOMIC DNA]</scope>
    <source>
        <strain evidence="11 12">FB218</strain>
    </source>
</reference>
<dbReference type="RefSeq" id="WP_212217000.1">
    <property type="nucleotide sequence ID" value="NZ_JAGUCO010000014.1"/>
</dbReference>
<feature type="transmembrane region" description="Helical" evidence="10">
    <location>
        <begin position="189"/>
        <end position="214"/>
    </location>
</feature>
<evidence type="ECO:0000256" key="5">
    <source>
        <dbReference type="ARBA" id="ARBA00022692"/>
    </source>
</evidence>
<feature type="transmembrane region" description="Helical" evidence="10">
    <location>
        <begin position="273"/>
        <end position="295"/>
    </location>
</feature>
<keyword evidence="4" id="KW-1003">Cell membrane</keyword>
<evidence type="ECO:0000256" key="9">
    <source>
        <dbReference type="ARBA" id="ARBA00031636"/>
    </source>
</evidence>
<gene>
    <name evidence="11" type="ORF">KEM10_15795</name>
</gene>
<evidence type="ECO:0000256" key="4">
    <source>
        <dbReference type="ARBA" id="ARBA00022475"/>
    </source>
</evidence>
<dbReference type="NCBIfam" id="TIGR00797">
    <property type="entry name" value="matE"/>
    <property type="match status" value="1"/>
</dbReference>
<keyword evidence="6 10" id="KW-1133">Transmembrane helix</keyword>
<keyword evidence="3" id="KW-0050">Antiport</keyword>
<feature type="transmembrane region" description="Helical" evidence="10">
    <location>
        <begin position="95"/>
        <end position="119"/>
    </location>
</feature>
<dbReference type="PANTHER" id="PTHR43298:SF2">
    <property type="entry name" value="FMN_FAD EXPORTER YEEO-RELATED"/>
    <property type="match status" value="1"/>
</dbReference>
<sequence>MKLKNRYNQHYWPNIKLATPIVLAQAGQMLVNLADTLMVGQVGTTPLAAASYANSIFINILFFGVGITFALTPLVGKAFGARKKEECAYWLKQGLWANFIIGAILTLISGAFYFVLPYMGQEESVWKEAGPYFLLLATSIIPLQVFNTYKQFTEGLSNTKIAMIITIGGNILNVILNFILIYGHFGVPALGLIGAGIGTLASRIMMAISFTIILPRINRYKDYIKTHTSSFSIDAFKKISKLGMPIGLQFVIEIFAFSLGSIMMGWINAESLAAHQIVLSLASLTYMMSSGLASATTIKVSIFRGKKLFHEIKNTAFASLHLVIIFMSLTGVLFFNLRHFLPSLFVDEQEVILLASVLMIVAAFFQIFDGIQVITLGILRGLEDVVAPVIGAGIAYLLISVPTGYLVTFIFNAGPIGIWIGYMVGLASAGVFLLIRFRTLYRRNYEN</sequence>
<organism evidence="11 12">
    <name type="scientific">Carboxylicivirga linearis</name>
    <dbReference type="NCBI Taxonomy" id="1628157"/>
    <lineage>
        <taxon>Bacteria</taxon>
        <taxon>Pseudomonadati</taxon>
        <taxon>Bacteroidota</taxon>
        <taxon>Bacteroidia</taxon>
        <taxon>Marinilabiliales</taxon>
        <taxon>Marinilabiliaceae</taxon>
        <taxon>Carboxylicivirga</taxon>
    </lineage>
</organism>
<dbReference type="InterPro" id="IPR050222">
    <property type="entry name" value="MATE_MdtK"/>
</dbReference>
<dbReference type="PANTHER" id="PTHR43298">
    <property type="entry name" value="MULTIDRUG RESISTANCE PROTEIN NORM-RELATED"/>
    <property type="match status" value="1"/>
</dbReference>
<dbReference type="CDD" id="cd13131">
    <property type="entry name" value="MATE_NorM_like"/>
    <property type="match status" value="1"/>
</dbReference>
<evidence type="ECO:0000313" key="11">
    <source>
        <dbReference type="EMBL" id="MBS2099757.1"/>
    </source>
</evidence>
<keyword evidence="8 10" id="KW-0472">Membrane</keyword>
<evidence type="ECO:0000256" key="7">
    <source>
        <dbReference type="ARBA" id="ARBA00023065"/>
    </source>
</evidence>